<dbReference type="Gene3D" id="3.40.50.11350">
    <property type="match status" value="1"/>
</dbReference>
<dbReference type="OrthoDB" id="428346at2759"/>
<comment type="caution">
    <text evidence="1">The sequence shown here is derived from an EMBL/GenBank/DDBJ whole genome shotgun (WGS) entry which is preliminary data.</text>
</comment>
<name>A0A7I8WDA1_9ANNE</name>
<gene>
    <name evidence="1" type="ORF">DGYR_LOCUS13420</name>
</gene>
<sequence length="477" mass="55772">MTVKFNKRNLKFLLLTSIVLTLLILLSLDNCERIKNIVNRRKIKDCPLKRQISPLTFMPLRRQIEHERNLWSKLDANNWPPERFFSNVNLTEEDDGEQTVKLINFNKKWPLPLSPVESGGRYILYDCHKQGCGGWGNRLMGILSAYFLAIMTDRSLIIRITKPCSITKFLKPRMVDWYVEEDDFELDTKKSFTLPIPRRLSVGVLKKLIDALMNRKQKIVSYTVAVPAYVMMFAKQKSIRELLLKKGFTEEELSELNYFQIPTKYNVYDILFKLQPELQAKKDEILSAVCKRKLICAHLRTGALENPNSYMVKVVRAKEMIYKFLERQLERREFEHAKVFIASDSKEIETDYKRRFGKKALIVRGSIVHVERWKDKSVDKNTACDGFAKVILDWEILGECNLLVSLPGRTFAATSIMRNIHRKEIYTLSFSADEPFIAPMVSFQRPHLRKLRKEIEGISYINCNLTTKVLDYSTCYR</sequence>
<keyword evidence="2" id="KW-1185">Reference proteome</keyword>
<organism evidence="1 2">
    <name type="scientific">Dimorphilus gyrociliatus</name>
    <dbReference type="NCBI Taxonomy" id="2664684"/>
    <lineage>
        <taxon>Eukaryota</taxon>
        <taxon>Metazoa</taxon>
        <taxon>Spiralia</taxon>
        <taxon>Lophotrochozoa</taxon>
        <taxon>Annelida</taxon>
        <taxon>Polychaeta</taxon>
        <taxon>Polychaeta incertae sedis</taxon>
        <taxon>Dinophilidae</taxon>
        <taxon>Dimorphilus</taxon>
    </lineage>
</organism>
<reference evidence="1 2" key="1">
    <citation type="submission" date="2020-08" db="EMBL/GenBank/DDBJ databases">
        <authorList>
            <person name="Hejnol A."/>
        </authorList>
    </citation>
    <scope>NUCLEOTIDE SEQUENCE [LARGE SCALE GENOMIC DNA]</scope>
</reference>
<evidence type="ECO:0000313" key="2">
    <source>
        <dbReference type="Proteomes" id="UP000549394"/>
    </source>
</evidence>
<protein>
    <submittedName>
        <fullName evidence="1">DgyrCDS14318</fullName>
    </submittedName>
</protein>
<proteinExistence type="predicted"/>
<accession>A0A7I8WDA1</accession>
<evidence type="ECO:0000313" key="1">
    <source>
        <dbReference type="EMBL" id="CAD5126150.1"/>
    </source>
</evidence>
<dbReference type="EMBL" id="CAJFCJ010000033">
    <property type="protein sequence ID" value="CAD5126150.1"/>
    <property type="molecule type" value="Genomic_DNA"/>
</dbReference>
<dbReference type="AlphaFoldDB" id="A0A7I8WDA1"/>
<dbReference type="Proteomes" id="UP000549394">
    <property type="component" value="Unassembled WGS sequence"/>
</dbReference>